<dbReference type="SMART" id="SM00064">
    <property type="entry name" value="FYVE"/>
    <property type="match status" value="1"/>
</dbReference>
<comment type="caution">
    <text evidence="9">The sequence shown here is derived from an EMBL/GenBank/DDBJ whole genome shotgun (WGS) entry which is preliminary data.</text>
</comment>
<dbReference type="Gene3D" id="3.30.40.10">
    <property type="entry name" value="Zinc/RING finger domain, C3HC4 (zinc finger)"/>
    <property type="match status" value="1"/>
</dbReference>
<dbReference type="PROSITE" id="PS50826">
    <property type="entry name" value="RUN"/>
    <property type="match status" value="1"/>
</dbReference>
<feature type="domain" description="RUN" evidence="8">
    <location>
        <begin position="59"/>
        <end position="195"/>
    </location>
</feature>
<keyword evidence="1" id="KW-0479">Metal-binding</keyword>
<dbReference type="Pfam" id="PF01363">
    <property type="entry name" value="FYVE"/>
    <property type="match status" value="1"/>
</dbReference>
<sequence length="565" mass="65350">MNLFPSNSFPFSFSADEKKLPRVQKIQKENECTNLETVTQLVLRAFLADAMKSSNRLIEGDSPMLTDLLLMLERIVAHGFQASMNTALFSFKAPEADVWEFLKKVGRSDANMHETVMCVETIPSLSTPLAKIRAFLRMAIMQKKLSEFLEIIRNCPQIKDFYATWAFLRQERAVFLCGSLFGIHVVECNLSIDFDHLQEQPSNLDLSFYVKLPTTPTEEQEENEETSHSELKKERKIMFDQMQFLEERNRQLETNWQIAKRKLSEIEALNNPLPVSPDESISFRKLEAAQVVDVEEEKKEVLAVKVAELEDTIKINNQQLEDRQKLNVDLYQKLRDSETYLRKAENDFLILKERFDLERQNLLKTQEKLEKRCAELEEKLQAKENSDDGVRKELKKKCEQYSSMIAALETKQKELAKIKDDNEKLHKELLLAQRVVKEVPFLKDDLKELEGKFNEEKTRAEQYEKTIEELGGHLSESKLRMVELTEELRPLSEAEWAKDADVVVCTACAEKFTMAKRKHHCRRCGSIFCAACSDSRVKLPSNPKPVRVCDNCFSALQNVNAVLLH</sequence>
<dbReference type="AlphaFoldDB" id="A0A8S1H9D0"/>
<keyword evidence="2 5" id="KW-0863">Zinc-finger</keyword>
<evidence type="ECO:0000313" key="10">
    <source>
        <dbReference type="Proteomes" id="UP000835052"/>
    </source>
</evidence>
<keyword evidence="10" id="KW-1185">Reference proteome</keyword>
<dbReference type="SUPFAM" id="SSF140741">
    <property type="entry name" value="RUN domain-like"/>
    <property type="match status" value="1"/>
</dbReference>
<gene>
    <name evidence="9" type="ORF">CAUJ_LOCUS7874</name>
</gene>
<protein>
    <recommendedName>
        <fullName evidence="11">FYVE-type domain-containing protein</fullName>
    </recommendedName>
</protein>
<dbReference type="InterPro" id="IPR000306">
    <property type="entry name" value="Znf_FYVE"/>
</dbReference>
<keyword evidence="3" id="KW-0862">Zinc</keyword>
<dbReference type="GO" id="GO:0005737">
    <property type="term" value="C:cytoplasm"/>
    <property type="evidence" value="ECO:0007669"/>
    <property type="project" value="TreeGrafter"/>
</dbReference>
<dbReference type="InterPro" id="IPR047335">
    <property type="entry name" value="RUFY1-3"/>
</dbReference>
<dbReference type="Pfam" id="PF02759">
    <property type="entry name" value="RUN"/>
    <property type="match status" value="1"/>
</dbReference>
<dbReference type="GO" id="GO:0008270">
    <property type="term" value="F:zinc ion binding"/>
    <property type="evidence" value="ECO:0007669"/>
    <property type="project" value="UniProtKB-KW"/>
</dbReference>
<keyword evidence="4 6" id="KW-0175">Coiled coil</keyword>
<dbReference type="InterPro" id="IPR004012">
    <property type="entry name" value="Run_dom"/>
</dbReference>
<dbReference type="CDD" id="cd15721">
    <property type="entry name" value="FYVE_RUFY1_like"/>
    <property type="match status" value="1"/>
</dbReference>
<dbReference type="SMART" id="SM00593">
    <property type="entry name" value="RUN"/>
    <property type="match status" value="1"/>
</dbReference>
<evidence type="ECO:0000259" key="7">
    <source>
        <dbReference type="PROSITE" id="PS50178"/>
    </source>
</evidence>
<evidence type="ECO:0000256" key="1">
    <source>
        <dbReference type="ARBA" id="ARBA00022723"/>
    </source>
</evidence>
<dbReference type="InterPro" id="IPR011011">
    <property type="entry name" value="Znf_FYVE_PHD"/>
</dbReference>
<dbReference type="EMBL" id="CAJGYM010000024">
    <property type="protein sequence ID" value="CAD6191955.1"/>
    <property type="molecule type" value="Genomic_DNA"/>
</dbReference>
<dbReference type="InterPro" id="IPR037213">
    <property type="entry name" value="Run_dom_sf"/>
</dbReference>
<feature type="coiled-coil region" evidence="6">
    <location>
        <begin position="352"/>
        <end position="466"/>
    </location>
</feature>
<feature type="domain" description="FYVE-type" evidence="7">
    <location>
        <begin position="499"/>
        <end position="557"/>
    </location>
</feature>
<name>A0A8S1H9D0_9PELO</name>
<dbReference type="InterPro" id="IPR017455">
    <property type="entry name" value="Znf_FYVE-rel"/>
</dbReference>
<dbReference type="PANTHER" id="PTHR45956:SF6">
    <property type="entry name" value="RUN DOMAIN-CONTAINING PROTEIN"/>
    <property type="match status" value="1"/>
</dbReference>
<evidence type="ECO:0000256" key="5">
    <source>
        <dbReference type="PROSITE-ProRule" id="PRU00091"/>
    </source>
</evidence>
<dbReference type="PROSITE" id="PS50178">
    <property type="entry name" value="ZF_FYVE"/>
    <property type="match status" value="1"/>
</dbReference>
<evidence type="ECO:0000256" key="6">
    <source>
        <dbReference type="SAM" id="Coils"/>
    </source>
</evidence>
<evidence type="ECO:0000256" key="4">
    <source>
        <dbReference type="ARBA" id="ARBA00023054"/>
    </source>
</evidence>
<dbReference type="SUPFAM" id="SSF57903">
    <property type="entry name" value="FYVE/PHD zinc finger"/>
    <property type="match status" value="1"/>
</dbReference>
<evidence type="ECO:0000256" key="3">
    <source>
        <dbReference type="ARBA" id="ARBA00022833"/>
    </source>
</evidence>
<evidence type="ECO:0000313" key="9">
    <source>
        <dbReference type="EMBL" id="CAD6191955.1"/>
    </source>
</evidence>
<evidence type="ECO:0000259" key="8">
    <source>
        <dbReference type="PROSITE" id="PS50826"/>
    </source>
</evidence>
<accession>A0A8S1H9D0</accession>
<dbReference type="Gene3D" id="1.20.58.900">
    <property type="match status" value="1"/>
</dbReference>
<dbReference type="Proteomes" id="UP000835052">
    <property type="component" value="Unassembled WGS sequence"/>
</dbReference>
<organism evidence="9 10">
    <name type="scientific">Caenorhabditis auriculariae</name>
    <dbReference type="NCBI Taxonomy" id="2777116"/>
    <lineage>
        <taxon>Eukaryota</taxon>
        <taxon>Metazoa</taxon>
        <taxon>Ecdysozoa</taxon>
        <taxon>Nematoda</taxon>
        <taxon>Chromadorea</taxon>
        <taxon>Rhabditida</taxon>
        <taxon>Rhabditina</taxon>
        <taxon>Rhabditomorpha</taxon>
        <taxon>Rhabditoidea</taxon>
        <taxon>Rhabditidae</taxon>
        <taxon>Peloderinae</taxon>
        <taxon>Caenorhabditis</taxon>
    </lineage>
</organism>
<dbReference type="PANTHER" id="PTHR45956">
    <property type="entry name" value="RUN AND FYVE DOMAIN-CONTAINING PROTEIN 2-LIKE PROTEIN"/>
    <property type="match status" value="1"/>
</dbReference>
<reference evidence="9" key="1">
    <citation type="submission" date="2020-10" db="EMBL/GenBank/DDBJ databases">
        <authorList>
            <person name="Kikuchi T."/>
        </authorList>
    </citation>
    <scope>NUCLEOTIDE SEQUENCE</scope>
    <source>
        <strain evidence="9">NKZ352</strain>
    </source>
</reference>
<evidence type="ECO:0000256" key="2">
    <source>
        <dbReference type="ARBA" id="ARBA00022771"/>
    </source>
</evidence>
<evidence type="ECO:0008006" key="11">
    <source>
        <dbReference type="Google" id="ProtNLM"/>
    </source>
</evidence>
<feature type="coiled-coil region" evidence="6">
    <location>
        <begin position="228"/>
        <end position="262"/>
    </location>
</feature>
<dbReference type="InterPro" id="IPR013083">
    <property type="entry name" value="Znf_RING/FYVE/PHD"/>
</dbReference>
<proteinExistence type="predicted"/>
<dbReference type="OrthoDB" id="79871at2759"/>